<dbReference type="OrthoDB" id="27483at2759"/>
<accession>A0A4Y9YJV4</accession>
<evidence type="ECO:0000313" key="2">
    <source>
        <dbReference type="Proteomes" id="UP000298327"/>
    </source>
</evidence>
<organism evidence="1 2">
    <name type="scientific">Dentipellis fragilis</name>
    <dbReference type="NCBI Taxonomy" id="205917"/>
    <lineage>
        <taxon>Eukaryota</taxon>
        <taxon>Fungi</taxon>
        <taxon>Dikarya</taxon>
        <taxon>Basidiomycota</taxon>
        <taxon>Agaricomycotina</taxon>
        <taxon>Agaricomycetes</taxon>
        <taxon>Russulales</taxon>
        <taxon>Hericiaceae</taxon>
        <taxon>Dentipellis</taxon>
    </lineage>
</organism>
<dbReference type="AlphaFoldDB" id="A0A4Y9YJV4"/>
<sequence length="128" mass="14652">MIWRVAQQFGLTPQVYIRYEGDRFCAEGYSALVPTVPKLCTDESPERRLLDQLEYDFGAITIDPYGVASMYEEFYWVTELKPLSTIESPYMAYGNEAVLAYAYGEVCLVIWVGSPEKRADAWPTNLEL</sequence>
<protein>
    <submittedName>
        <fullName evidence="1">Uncharacterized protein</fullName>
    </submittedName>
</protein>
<comment type="caution">
    <text evidence="1">The sequence shown here is derived from an EMBL/GenBank/DDBJ whole genome shotgun (WGS) entry which is preliminary data.</text>
</comment>
<evidence type="ECO:0000313" key="1">
    <source>
        <dbReference type="EMBL" id="TFY62836.1"/>
    </source>
</evidence>
<dbReference type="EMBL" id="SEOQ01000444">
    <property type="protein sequence ID" value="TFY62836.1"/>
    <property type="molecule type" value="Genomic_DNA"/>
</dbReference>
<name>A0A4Y9YJV4_9AGAM</name>
<keyword evidence="2" id="KW-1185">Reference proteome</keyword>
<proteinExistence type="predicted"/>
<gene>
    <name evidence="1" type="ORF">EVG20_g6559</name>
</gene>
<reference evidence="1 2" key="1">
    <citation type="submission" date="2019-02" db="EMBL/GenBank/DDBJ databases">
        <title>Genome sequencing of the rare red list fungi Dentipellis fragilis.</title>
        <authorList>
            <person name="Buettner E."/>
            <person name="Kellner H."/>
        </authorList>
    </citation>
    <scope>NUCLEOTIDE SEQUENCE [LARGE SCALE GENOMIC DNA]</scope>
    <source>
        <strain evidence="1 2">DSM 105465</strain>
    </source>
</reference>
<dbReference type="Proteomes" id="UP000298327">
    <property type="component" value="Unassembled WGS sequence"/>
</dbReference>